<evidence type="ECO:0000313" key="6">
    <source>
        <dbReference type="Proteomes" id="UP000465667"/>
    </source>
</evidence>
<dbReference type="RefSeq" id="WP_163489082.1">
    <property type="nucleotide sequence ID" value="NZ_CP048738.1"/>
</dbReference>
<dbReference type="PANTHER" id="PTHR30349">
    <property type="entry name" value="PHAGE INTEGRASE-RELATED"/>
    <property type="match status" value="1"/>
</dbReference>
<reference evidence="5 6" key="1">
    <citation type="submission" date="2020-02" db="EMBL/GenBank/DDBJ databases">
        <title>Whole genome sequence of Haloferax alexandrinus pws1.</title>
        <authorList>
            <person name="Verma D.K."/>
            <person name="Gopal K."/>
            <person name="Prasad E.S."/>
        </authorList>
    </citation>
    <scope>NUCLEOTIDE SEQUENCE [LARGE SCALE GENOMIC DNA]</scope>
    <source>
        <strain evidence="6">wsp1</strain>
    </source>
</reference>
<accession>A0A6C0UVY3</accession>
<sequence>MTTIEGITLVPSPSVARLNERQILDYRHHRTQLIKWMLYVGKNPERAEGYAWTTANRRATNLDTFYRWVWTHEHGYSTAITHEHTNDYVNELAYSDHSATHKNNLTKTLKMYWRWRVAQFGDDPWEPAVSFAQDGGPQQPRDYLTREERSKIREAALEYGSVPHYNSLSPEERHEWKRYLAHRFRKPITDIGKQDFDRANSFKITSLVWTSLDAGLRPIEVARARVSWVDVDNAVLRIPASESSKNEENWVVSLQDRTAEALGRWIEERRLYEKYADTDVLWLTREGNPYQSHSLKYLLQKLCEIAQIPTENRKMSWYVIRHSTGTYLSREDGLASAQAQLRHRSVQTTMKYDNTPVEDRRKALERMG</sequence>
<name>A0A6C0UVY3_HALVO</name>
<dbReference type="KEGG" id="hale:G3A49_10330"/>
<gene>
    <name evidence="5" type="ORF">G3A49_10330</name>
</gene>
<dbReference type="GO" id="GO:0015074">
    <property type="term" value="P:DNA integration"/>
    <property type="evidence" value="ECO:0007669"/>
    <property type="project" value="UniProtKB-KW"/>
</dbReference>
<dbReference type="CDD" id="cd00397">
    <property type="entry name" value="DNA_BRE_C"/>
    <property type="match status" value="1"/>
</dbReference>
<dbReference type="Proteomes" id="UP000465667">
    <property type="component" value="Chromosome"/>
</dbReference>
<dbReference type="SUPFAM" id="SSF56349">
    <property type="entry name" value="DNA breaking-rejoining enzymes"/>
    <property type="match status" value="1"/>
</dbReference>
<evidence type="ECO:0000313" key="5">
    <source>
        <dbReference type="EMBL" id="QIB78511.1"/>
    </source>
</evidence>
<dbReference type="Pfam" id="PF00589">
    <property type="entry name" value="Phage_integrase"/>
    <property type="match status" value="1"/>
</dbReference>
<organism evidence="5 6">
    <name type="scientific">Haloferax volcanii</name>
    <name type="common">Halobacterium volcanii</name>
    <dbReference type="NCBI Taxonomy" id="2246"/>
    <lineage>
        <taxon>Archaea</taxon>
        <taxon>Methanobacteriati</taxon>
        <taxon>Methanobacteriota</taxon>
        <taxon>Stenosarchaea group</taxon>
        <taxon>Halobacteria</taxon>
        <taxon>Halobacteriales</taxon>
        <taxon>Haloferacaceae</taxon>
        <taxon>Haloferax</taxon>
    </lineage>
</organism>
<dbReference type="InterPro" id="IPR013762">
    <property type="entry name" value="Integrase-like_cat_sf"/>
</dbReference>
<dbReference type="AlphaFoldDB" id="A0A6C0UVY3"/>
<dbReference type="PANTHER" id="PTHR30349:SF41">
    <property type="entry name" value="INTEGRASE_RECOMBINASE PROTEIN MJ0367-RELATED"/>
    <property type="match status" value="1"/>
</dbReference>
<keyword evidence="2" id="KW-0238">DNA-binding</keyword>
<dbReference type="InterPro" id="IPR050090">
    <property type="entry name" value="Tyrosine_recombinase_XerCD"/>
</dbReference>
<protein>
    <submittedName>
        <fullName evidence="5">Site-specific integrase</fullName>
    </submittedName>
</protein>
<dbReference type="GeneID" id="44083809"/>
<feature type="domain" description="Tyr recombinase" evidence="4">
    <location>
        <begin position="163"/>
        <end position="365"/>
    </location>
</feature>
<keyword evidence="3" id="KW-0233">DNA recombination</keyword>
<dbReference type="GO" id="GO:0003677">
    <property type="term" value="F:DNA binding"/>
    <property type="evidence" value="ECO:0007669"/>
    <property type="project" value="UniProtKB-KW"/>
</dbReference>
<evidence type="ECO:0000256" key="1">
    <source>
        <dbReference type="ARBA" id="ARBA00022908"/>
    </source>
</evidence>
<dbReference type="PROSITE" id="PS51898">
    <property type="entry name" value="TYR_RECOMBINASE"/>
    <property type="match status" value="1"/>
</dbReference>
<dbReference type="Gene3D" id="1.10.443.10">
    <property type="entry name" value="Intergrase catalytic core"/>
    <property type="match status" value="1"/>
</dbReference>
<proteinExistence type="predicted"/>
<evidence type="ECO:0000256" key="2">
    <source>
        <dbReference type="ARBA" id="ARBA00023125"/>
    </source>
</evidence>
<dbReference type="EMBL" id="CP048738">
    <property type="protein sequence ID" value="QIB78511.1"/>
    <property type="molecule type" value="Genomic_DNA"/>
</dbReference>
<evidence type="ECO:0000259" key="4">
    <source>
        <dbReference type="PROSITE" id="PS51898"/>
    </source>
</evidence>
<dbReference type="InterPro" id="IPR011010">
    <property type="entry name" value="DNA_brk_join_enz"/>
</dbReference>
<dbReference type="InterPro" id="IPR002104">
    <property type="entry name" value="Integrase_catalytic"/>
</dbReference>
<keyword evidence="1" id="KW-0229">DNA integration</keyword>
<dbReference type="GO" id="GO:0006310">
    <property type="term" value="P:DNA recombination"/>
    <property type="evidence" value="ECO:0007669"/>
    <property type="project" value="UniProtKB-KW"/>
</dbReference>
<evidence type="ECO:0000256" key="3">
    <source>
        <dbReference type="ARBA" id="ARBA00023172"/>
    </source>
</evidence>